<comment type="caution">
    <text evidence="3">The sequence shown here is derived from an EMBL/GenBank/DDBJ whole genome shotgun (WGS) entry which is preliminary data.</text>
</comment>
<dbReference type="InterPro" id="IPR032459">
    <property type="entry name" value="Oxidoreduct_C"/>
</dbReference>
<dbReference type="AlphaFoldDB" id="A0A556MHC7"/>
<dbReference type="Pfam" id="PF16490">
    <property type="entry name" value="Oxidoreduct_C"/>
    <property type="match status" value="1"/>
</dbReference>
<dbReference type="Proteomes" id="UP000318733">
    <property type="component" value="Unassembled WGS sequence"/>
</dbReference>
<accession>A0A556MHC7</accession>
<name>A0A556MHC7_9SPHI</name>
<evidence type="ECO:0000256" key="1">
    <source>
        <dbReference type="SAM" id="SignalP"/>
    </source>
</evidence>
<evidence type="ECO:0000313" key="3">
    <source>
        <dbReference type="EMBL" id="TSJ39317.1"/>
    </source>
</evidence>
<sequence>MKNIVGSCAVICSVLFGFSANAQLKENEKVKLITLDPGHFHAALVQKTDLPDIASDVYVYAPKGPDVKSHLDKIDAYNLRKDNPTHWAEIVYTGNDFFDKMIAEKKGNVVVMAGNNQKKTEYIKRSIDAGFNVLGDKPMAIDAEHFEMLKSAFVEAAKRKLVLYDIMTERYEITNALQREFAMIPEIFGQLKKGTPQQPAVEMESIHYFYKYVSGNVLSRPDWFFDTKQQGEGLQDVGVHLVDLTQWECFPDKTISYKRDIKFNSAKRWPSYITLKQFNTITQSNGFPDFLKKYVEKDTLLKVYANGSVNYSLFGTNIKLTAKWAYAAPQGSGDSQNSVLHGTKADLYVRQGEAEKYVPVLYIEPVNPGPDYEKDLMEKLEDVQDKYPGVTLKKEPKGWEVIIPDKYKDGHEAHFGRVTEKYLDYLREGDIPEWEVPNMIAKYYTTTTALALAKGGKN</sequence>
<evidence type="ECO:0000313" key="4">
    <source>
        <dbReference type="Proteomes" id="UP000318733"/>
    </source>
</evidence>
<reference evidence="3 4" key="1">
    <citation type="submission" date="2019-07" db="EMBL/GenBank/DDBJ databases">
        <authorList>
            <person name="Huq M.A."/>
        </authorList>
    </citation>
    <scope>NUCLEOTIDE SEQUENCE [LARGE SCALE GENOMIC DNA]</scope>
    <source>
        <strain evidence="3 4">MAH-19</strain>
    </source>
</reference>
<dbReference type="Gene3D" id="3.40.50.720">
    <property type="entry name" value="NAD(P)-binding Rossmann-like Domain"/>
    <property type="match status" value="1"/>
</dbReference>
<organism evidence="3 4">
    <name type="scientific">Mucilaginibacter corticis</name>
    <dbReference type="NCBI Taxonomy" id="2597670"/>
    <lineage>
        <taxon>Bacteria</taxon>
        <taxon>Pseudomonadati</taxon>
        <taxon>Bacteroidota</taxon>
        <taxon>Sphingobacteriia</taxon>
        <taxon>Sphingobacteriales</taxon>
        <taxon>Sphingobacteriaceae</taxon>
        <taxon>Mucilaginibacter</taxon>
    </lineage>
</organism>
<dbReference type="RefSeq" id="WP_144249354.1">
    <property type="nucleotide sequence ID" value="NZ_VLPK01000003.1"/>
</dbReference>
<dbReference type="SUPFAM" id="SSF51735">
    <property type="entry name" value="NAD(P)-binding Rossmann-fold domains"/>
    <property type="match status" value="1"/>
</dbReference>
<feature type="domain" description="Putative oxidoreductase C-terminal" evidence="2">
    <location>
        <begin position="177"/>
        <end position="454"/>
    </location>
</feature>
<gene>
    <name evidence="3" type="ORF">FO440_16325</name>
</gene>
<proteinExistence type="predicted"/>
<dbReference type="OrthoDB" id="9785257at2"/>
<evidence type="ECO:0000259" key="2">
    <source>
        <dbReference type="Pfam" id="PF16490"/>
    </source>
</evidence>
<keyword evidence="4" id="KW-1185">Reference proteome</keyword>
<dbReference type="InterPro" id="IPR036291">
    <property type="entry name" value="NAD(P)-bd_dom_sf"/>
</dbReference>
<dbReference type="EMBL" id="VLPK01000003">
    <property type="protein sequence ID" value="TSJ39317.1"/>
    <property type="molecule type" value="Genomic_DNA"/>
</dbReference>
<feature type="signal peptide" evidence="1">
    <location>
        <begin position="1"/>
        <end position="22"/>
    </location>
</feature>
<protein>
    <submittedName>
        <fullName evidence="3">Oxidoreductase</fullName>
    </submittedName>
</protein>
<keyword evidence="1" id="KW-0732">Signal</keyword>
<feature type="chain" id="PRO_5021896210" evidence="1">
    <location>
        <begin position="23"/>
        <end position="458"/>
    </location>
</feature>